<proteinExistence type="inferred from homology"/>
<gene>
    <name evidence="2" type="ORF">AMTR_s00053p00062360</name>
</gene>
<dbReference type="STRING" id="13333.W1PBQ1"/>
<dbReference type="AlphaFoldDB" id="W1PBQ1"/>
<comment type="similarity">
    <text evidence="1">Belongs to the 'GDSL' lipolytic enzyme family.</text>
</comment>
<keyword evidence="3" id="KW-1185">Reference proteome</keyword>
<dbReference type="EMBL" id="KI394012">
    <property type="protein sequence ID" value="ERN05036.1"/>
    <property type="molecule type" value="Genomic_DNA"/>
</dbReference>
<name>W1PBQ1_AMBTC</name>
<protein>
    <recommendedName>
        <fullName evidence="4">GDSL esterase/lipase</fullName>
    </recommendedName>
</protein>
<evidence type="ECO:0000313" key="3">
    <source>
        <dbReference type="Proteomes" id="UP000017836"/>
    </source>
</evidence>
<evidence type="ECO:0000256" key="1">
    <source>
        <dbReference type="ARBA" id="ARBA00008668"/>
    </source>
</evidence>
<organism evidence="2 3">
    <name type="scientific">Amborella trichopoda</name>
    <dbReference type="NCBI Taxonomy" id="13333"/>
    <lineage>
        <taxon>Eukaryota</taxon>
        <taxon>Viridiplantae</taxon>
        <taxon>Streptophyta</taxon>
        <taxon>Embryophyta</taxon>
        <taxon>Tracheophyta</taxon>
        <taxon>Spermatophyta</taxon>
        <taxon>Magnoliopsida</taxon>
        <taxon>Amborellales</taxon>
        <taxon>Amborellaceae</taxon>
        <taxon>Amborella</taxon>
    </lineage>
</organism>
<sequence>MVRRWNGNGRKEIIITTMVIVCGGCIVADGRCDFPAIFNFGDSNSDSGGFYAAFPWQTGPYGMTFFKRPSGRASDGRLFIDF</sequence>
<dbReference type="Gene3D" id="3.40.50.1110">
    <property type="entry name" value="SGNH hydrolase"/>
    <property type="match status" value="1"/>
</dbReference>
<reference evidence="3" key="1">
    <citation type="journal article" date="2013" name="Science">
        <title>The Amborella genome and the evolution of flowering plants.</title>
        <authorList>
            <consortium name="Amborella Genome Project"/>
        </authorList>
    </citation>
    <scope>NUCLEOTIDE SEQUENCE [LARGE SCALE GENOMIC DNA]</scope>
</reference>
<dbReference type="PANTHER" id="PTHR22835:SF476">
    <property type="entry name" value="OS06G0160200 PROTEIN"/>
    <property type="match status" value="1"/>
</dbReference>
<evidence type="ECO:0008006" key="4">
    <source>
        <dbReference type="Google" id="ProtNLM"/>
    </source>
</evidence>
<dbReference type="InterPro" id="IPR036514">
    <property type="entry name" value="SGNH_hydro_sf"/>
</dbReference>
<evidence type="ECO:0000313" key="2">
    <source>
        <dbReference type="EMBL" id="ERN05036.1"/>
    </source>
</evidence>
<dbReference type="PANTHER" id="PTHR22835">
    <property type="entry name" value="ZINC FINGER FYVE DOMAIN CONTAINING PROTEIN"/>
    <property type="match status" value="1"/>
</dbReference>
<accession>W1PBQ1</accession>
<dbReference type="HOGENOM" id="CLU_167193_0_0_1"/>
<dbReference type="Proteomes" id="UP000017836">
    <property type="component" value="Unassembled WGS sequence"/>
</dbReference>
<dbReference type="Gramene" id="ERN05036">
    <property type="protein sequence ID" value="ERN05036"/>
    <property type="gene ID" value="AMTR_s00053p00062360"/>
</dbReference>